<keyword evidence="1" id="KW-0732">Signal</keyword>
<dbReference type="AlphaFoldDB" id="A0AAE3DU63"/>
<comment type="caution">
    <text evidence="2">The sequence shown here is derived from an EMBL/GenBank/DDBJ whole genome shotgun (WGS) entry which is preliminary data.</text>
</comment>
<dbReference type="EMBL" id="JAJEPR010000028">
    <property type="protein sequence ID" value="MCC2190791.1"/>
    <property type="molecule type" value="Genomic_DNA"/>
</dbReference>
<sequence>MKKKQLLCVLLTGIMLLVPYSGVLAEEPEIQTEELTLASGVEGEEAMISRFDRYVMTEGQEYELDLDGDGKTETISYKDTSVTDEDNGNYQAKAEIYRNGELLFSLESSEYSYYWRLSYCTMKDGKTCLLAASVSDNDWTAELLLLSQEDEDSLTIVGDLAELSRKNSETSENFLSGWARFGYVSPSEEENQFTVTWSDTLRATGIVEADLTYELTEAGIQLLEPPYKIYRLGMDGELNGEGQDWTAWQELDVKKEPGSEETAYTVAPEEKVTLLEMTQLDGTTWLLCENADGEQGWLQDPEEFQYDEESGLYGYFKEALFAG</sequence>
<feature type="signal peptide" evidence="1">
    <location>
        <begin position="1"/>
        <end position="25"/>
    </location>
</feature>
<evidence type="ECO:0000313" key="2">
    <source>
        <dbReference type="EMBL" id="MCC2190791.1"/>
    </source>
</evidence>
<accession>A0AAE3DU63</accession>
<protein>
    <submittedName>
        <fullName evidence="2">Uncharacterized protein</fullName>
    </submittedName>
</protein>
<dbReference type="RefSeq" id="WP_227615862.1">
    <property type="nucleotide sequence ID" value="NZ_JAJEPR010000028.1"/>
</dbReference>
<name>A0AAE3DU63_9FIRM</name>
<evidence type="ECO:0000313" key="3">
    <source>
        <dbReference type="Proteomes" id="UP001197875"/>
    </source>
</evidence>
<organism evidence="2 3">
    <name type="scientific">Fusicatenibacter faecihominis</name>
    <dbReference type="NCBI Taxonomy" id="2881276"/>
    <lineage>
        <taxon>Bacteria</taxon>
        <taxon>Bacillati</taxon>
        <taxon>Bacillota</taxon>
        <taxon>Clostridia</taxon>
        <taxon>Lachnospirales</taxon>
        <taxon>Lachnospiraceae</taxon>
        <taxon>Fusicatenibacter</taxon>
    </lineage>
</organism>
<evidence type="ECO:0000256" key="1">
    <source>
        <dbReference type="SAM" id="SignalP"/>
    </source>
</evidence>
<feature type="chain" id="PRO_5042290719" evidence="1">
    <location>
        <begin position="26"/>
        <end position="323"/>
    </location>
</feature>
<gene>
    <name evidence="2" type="ORF">LKD71_13450</name>
</gene>
<keyword evidence="3" id="KW-1185">Reference proteome</keyword>
<reference evidence="2 3" key="1">
    <citation type="submission" date="2021-10" db="EMBL/GenBank/DDBJ databases">
        <title>Anaerobic single-cell dispensing facilitates the cultivation of human gut bacteria.</title>
        <authorList>
            <person name="Afrizal A."/>
        </authorList>
    </citation>
    <scope>NUCLEOTIDE SEQUENCE [LARGE SCALE GENOMIC DNA]</scope>
    <source>
        <strain evidence="2 3">CLA-AA-H277</strain>
    </source>
</reference>
<proteinExistence type="predicted"/>
<dbReference type="Proteomes" id="UP001197875">
    <property type="component" value="Unassembled WGS sequence"/>
</dbReference>